<dbReference type="Proteomes" id="UP000319771">
    <property type="component" value="Unassembled WGS sequence"/>
</dbReference>
<organism evidence="3 4">
    <name type="scientific">Eiseniibacteriota bacterium</name>
    <dbReference type="NCBI Taxonomy" id="2212470"/>
    <lineage>
        <taxon>Bacteria</taxon>
        <taxon>Candidatus Eiseniibacteriota</taxon>
    </lineage>
</organism>
<keyword evidence="2" id="KW-0732">Signal</keyword>
<comment type="caution">
    <text evidence="3">The sequence shown here is derived from an EMBL/GenBank/DDBJ whole genome shotgun (WGS) entry which is preliminary data.</text>
</comment>
<feature type="region of interest" description="Disordered" evidence="1">
    <location>
        <begin position="24"/>
        <end position="47"/>
    </location>
</feature>
<evidence type="ECO:0000313" key="3">
    <source>
        <dbReference type="EMBL" id="TMQ69731.1"/>
    </source>
</evidence>
<gene>
    <name evidence="3" type="ORF">E6K81_14245</name>
</gene>
<name>A0A538U1Q9_UNCEI</name>
<dbReference type="AlphaFoldDB" id="A0A538U1Q9"/>
<feature type="compositionally biased region" description="Low complexity" evidence="1">
    <location>
        <begin position="25"/>
        <end position="41"/>
    </location>
</feature>
<protein>
    <submittedName>
        <fullName evidence="3">Uncharacterized protein</fullName>
    </submittedName>
</protein>
<sequence>MRVLIVALAVCLLAGCGAQQRSADTSTASAPPAASAPASPAGGAGTQAVAASAPKMIEALTNQKQVFECPKCGMDYDAAGTCSMDGAELVAMRVDYTCPMDHQPVAQAGHCPRCAMNARVEKTALAANATPGKP</sequence>
<evidence type="ECO:0000256" key="2">
    <source>
        <dbReference type="SAM" id="SignalP"/>
    </source>
</evidence>
<evidence type="ECO:0000256" key="1">
    <source>
        <dbReference type="SAM" id="MobiDB-lite"/>
    </source>
</evidence>
<dbReference type="PROSITE" id="PS51257">
    <property type="entry name" value="PROKAR_LIPOPROTEIN"/>
    <property type="match status" value="1"/>
</dbReference>
<reference evidence="3 4" key="1">
    <citation type="journal article" date="2019" name="Nat. Microbiol.">
        <title>Mediterranean grassland soil C-N compound turnover is dependent on rainfall and depth, and is mediated by genomically divergent microorganisms.</title>
        <authorList>
            <person name="Diamond S."/>
            <person name="Andeer P.F."/>
            <person name="Li Z."/>
            <person name="Crits-Christoph A."/>
            <person name="Burstein D."/>
            <person name="Anantharaman K."/>
            <person name="Lane K.R."/>
            <person name="Thomas B.C."/>
            <person name="Pan C."/>
            <person name="Northen T.R."/>
            <person name="Banfield J.F."/>
        </authorList>
    </citation>
    <scope>NUCLEOTIDE SEQUENCE [LARGE SCALE GENOMIC DNA]</scope>
    <source>
        <strain evidence="3">WS_11</strain>
    </source>
</reference>
<feature type="signal peptide" evidence="2">
    <location>
        <begin position="1"/>
        <end position="23"/>
    </location>
</feature>
<dbReference type="EMBL" id="VBPB01000286">
    <property type="protein sequence ID" value="TMQ69731.1"/>
    <property type="molecule type" value="Genomic_DNA"/>
</dbReference>
<evidence type="ECO:0000313" key="4">
    <source>
        <dbReference type="Proteomes" id="UP000319771"/>
    </source>
</evidence>
<feature type="chain" id="PRO_5021815995" evidence="2">
    <location>
        <begin position="24"/>
        <end position="134"/>
    </location>
</feature>
<proteinExistence type="predicted"/>
<accession>A0A538U1Q9</accession>